<gene>
    <name evidence="1" type="ORF">ODY61_05270</name>
</gene>
<protein>
    <submittedName>
        <fullName evidence="1">Uncharacterized protein</fullName>
    </submittedName>
</protein>
<reference evidence="1" key="1">
    <citation type="submission" date="2022-09" db="EMBL/GenBank/DDBJ databases">
        <title>Aerococcus urinae taxonomy study.</title>
        <authorList>
            <person name="Christensen J."/>
            <person name="Senneby E."/>
        </authorList>
    </citation>
    <scope>NUCLEOTIDE SEQUENCE</scope>
    <source>
        <strain evidence="1">LUND-41-B12</strain>
    </source>
</reference>
<dbReference type="EMBL" id="JAOTMY010000002">
    <property type="protein sequence ID" value="MCY3087529.1"/>
    <property type="molecule type" value="Genomic_DNA"/>
</dbReference>
<accession>A0A1E9PE30</accession>
<dbReference type="GeneID" id="89334382"/>
<evidence type="ECO:0000313" key="1">
    <source>
        <dbReference type="EMBL" id="MCY3087529.1"/>
    </source>
</evidence>
<comment type="caution">
    <text evidence="1">The sequence shown here is derived from an EMBL/GenBank/DDBJ whole genome shotgun (WGS) entry which is preliminary data.</text>
</comment>
<evidence type="ECO:0000313" key="2">
    <source>
        <dbReference type="Proteomes" id="UP001069047"/>
    </source>
</evidence>
<accession>A0A9Q4DBR5</accession>
<sequence length="362" mass="42499">MNIAICAATPFQTLNAINLSMHSLDKATKKILFYRNYSETTNRILENILRYDIFDEVYEYDLVKKDNKFYYIINDLIQATCPRLFIRWITKKHIDVINFDIDLITVTSGTEFEVALTRIFPEANTIAYDDGLGSYVGDIVHDHKLKWIWRFLGRKTDHIKPDLLYVNNVTFCKSTLSKNKKQLSPIALMDKNEKEMYMNIFGNVEDDIYSKKKLIYLSQPTNELGVNLENSEKEINKCLLKFKNQVVYRRHPRDISEKKINFSEDQSSSLWELICEEQLSNDSILLSICSSSQIMPKLLYNKEPWIIFTYKLYGLENSDVYKNRFKPVIEMIKQIYNDKKKVLEPTSIDDLEIIIVNILKGN</sequence>
<dbReference type="Proteomes" id="UP001069047">
    <property type="component" value="Unassembled WGS sequence"/>
</dbReference>
<dbReference type="RefSeq" id="WP_070559904.1">
    <property type="nucleotide sequence ID" value="NZ_CAJHLG010000003.1"/>
</dbReference>
<organism evidence="1 2">
    <name type="scientific">Aerococcus mictus</name>
    <dbReference type="NCBI Taxonomy" id="2976810"/>
    <lineage>
        <taxon>Bacteria</taxon>
        <taxon>Bacillati</taxon>
        <taxon>Bacillota</taxon>
        <taxon>Bacilli</taxon>
        <taxon>Lactobacillales</taxon>
        <taxon>Aerococcaceae</taxon>
        <taxon>Aerococcus</taxon>
    </lineage>
</organism>
<proteinExistence type="predicted"/>
<name>A0A1E9PE30_9LACT</name>
<dbReference type="AlphaFoldDB" id="A0A1E9PE30"/>